<name>E5A2N9_LEPMJ</name>
<dbReference type="InParanoid" id="E5A2N9"/>
<sequence length="84" mass="9314">MVGQAFALPHRRELAFGCTASETPTSKSEDRTLASNASRLLFRRTRLHCFRGLSEAGLGSTLSYQLPCQQPIRVLHLTADIEII</sequence>
<dbReference type="HOGENOM" id="CLU_2527887_0_0_1"/>
<gene>
    <name evidence="1" type="ORF">LEMA_P092440.1</name>
</gene>
<evidence type="ECO:0000313" key="1">
    <source>
        <dbReference type="EMBL" id="CBX97835.1"/>
    </source>
</evidence>
<reference evidence="2" key="1">
    <citation type="journal article" date="2011" name="Nat. Commun.">
        <title>Effector diversification within compartments of the Leptosphaeria maculans genome affected by Repeat-Induced Point mutations.</title>
        <authorList>
            <person name="Rouxel T."/>
            <person name="Grandaubert J."/>
            <person name="Hane J.K."/>
            <person name="Hoede C."/>
            <person name="van de Wouw A.P."/>
            <person name="Couloux A."/>
            <person name="Dominguez V."/>
            <person name="Anthouard V."/>
            <person name="Bally P."/>
            <person name="Bourras S."/>
            <person name="Cozijnsen A.J."/>
            <person name="Ciuffetti L.M."/>
            <person name="Degrave A."/>
            <person name="Dilmaghani A."/>
            <person name="Duret L."/>
            <person name="Fudal I."/>
            <person name="Goodwin S.B."/>
            <person name="Gout L."/>
            <person name="Glaser N."/>
            <person name="Linglin J."/>
            <person name="Kema G.H.J."/>
            <person name="Lapalu N."/>
            <person name="Lawrence C.B."/>
            <person name="May K."/>
            <person name="Meyer M."/>
            <person name="Ollivier B."/>
            <person name="Poulain J."/>
            <person name="Schoch C.L."/>
            <person name="Simon A."/>
            <person name="Spatafora J.W."/>
            <person name="Stachowiak A."/>
            <person name="Turgeon B.G."/>
            <person name="Tyler B.M."/>
            <person name="Vincent D."/>
            <person name="Weissenbach J."/>
            <person name="Amselem J."/>
            <person name="Quesneville H."/>
            <person name="Oliver R.P."/>
            <person name="Wincker P."/>
            <person name="Balesdent M.-H."/>
            <person name="Howlett B.J."/>
        </authorList>
    </citation>
    <scope>NUCLEOTIDE SEQUENCE [LARGE SCALE GENOMIC DNA]</scope>
    <source>
        <strain evidence="2">JN3 / isolate v23.1.3 / race Av1-4-5-6-7-8</strain>
    </source>
</reference>
<dbReference type="AlphaFoldDB" id="E5A2N9"/>
<dbReference type="EMBL" id="FP929132">
    <property type="protein sequence ID" value="CBX97835.1"/>
    <property type="molecule type" value="Genomic_DNA"/>
</dbReference>
<evidence type="ECO:0000313" key="2">
    <source>
        <dbReference type="Proteomes" id="UP000002668"/>
    </source>
</evidence>
<dbReference type="VEuPathDB" id="FungiDB:LEMA_P092440.1"/>
<accession>E5A2N9</accession>
<organism evidence="2">
    <name type="scientific">Leptosphaeria maculans (strain JN3 / isolate v23.1.3 / race Av1-4-5-6-7-8)</name>
    <name type="common">Blackleg fungus</name>
    <name type="synonym">Phoma lingam</name>
    <dbReference type="NCBI Taxonomy" id="985895"/>
    <lineage>
        <taxon>Eukaryota</taxon>
        <taxon>Fungi</taxon>
        <taxon>Dikarya</taxon>
        <taxon>Ascomycota</taxon>
        <taxon>Pezizomycotina</taxon>
        <taxon>Dothideomycetes</taxon>
        <taxon>Pleosporomycetidae</taxon>
        <taxon>Pleosporales</taxon>
        <taxon>Pleosporineae</taxon>
        <taxon>Leptosphaeriaceae</taxon>
        <taxon>Plenodomus</taxon>
        <taxon>Plenodomus lingam/Leptosphaeria maculans species complex</taxon>
    </lineage>
</organism>
<protein>
    <submittedName>
        <fullName evidence="1">Predicted protein</fullName>
    </submittedName>
</protein>
<keyword evidence="2" id="KW-1185">Reference proteome</keyword>
<proteinExistence type="predicted"/>
<dbReference type="Proteomes" id="UP000002668">
    <property type="component" value="Genome"/>
</dbReference>